<dbReference type="SMART" id="SM00387">
    <property type="entry name" value="HATPase_c"/>
    <property type="match status" value="1"/>
</dbReference>
<protein>
    <recommendedName>
        <fullName evidence="2">histidine kinase</fullName>
        <ecNumber evidence="2">2.7.13.3</ecNumber>
    </recommendedName>
</protein>
<dbReference type="InterPro" id="IPR035965">
    <property type="entry name" value="PAS-like_dom_sf"/>
</dbReference>
<dbReference type="Pfam" id="PF02518">
    <property type="entry name" value="HATPase_c"/>
    <property type="match status" value="1"/>
</dbReference>
<evidence type="ECO:0000256" key="2">
    <source>
        <dbReference type="ARBA" id="ARBA00012438"/>
    </source>
</evidence>
<evidence type="ECO:0000256" key="8">
    <source>
        <dbReference type="ARBA" id="ARBA00023012"/>
    </source>
</evidence>
<evidence type="ECO:0000256" key="4">
    <source>
        <dbReference type="ARBA" id="ARBA00022679"/>
    </source>
</evidence>
<evidence type="ECO:0000256" key="5">
    <source>
        <dbReference type="ARBA" id="ARBA00022741"/>
    </source>
</evidence>
<dbReference type="PRINTS" id="PR00344">
    <property type="entry name" value="BCTRLSENSOR"/>
</dbReference>
<comment type="catalytic activity">
    <reaction evidence="1">
        <text>ATP + protein L-histidine = ADP + protein N-phospho-L-histidine.</text>
        <dbReference type="EC" id="2.7.13.3"/>
    </reaction>
</comment>
<keyword evidence="11" id="KW-0614">Plasmid</keyword>
<accession>A0ABY4YCG6</accession>
<sequence>MNIINKLNQSILTRVFSKKSPLKLINKPHNSFISFIIDTSFSIKKLNSSASRLLGTRRKSLINQSLLNYISTKDQKPFIEKIKQLVHTNLKQTYEIEIFQQDGTSRNVIFQCSMVGKKFIAIDGIETTSIRPSQSNTHDIELLTLINKLFHHADDAIAVLDDELNVKISNQLFTELLLRMTSQSISVGMNMDKSLPEQTRLKTKIINACKNALAGQKTSISIENPNKESDIYYCYEIRLHSIYNAYSQKNELIFRIKDTTNYKLQHKLQADITKTCKNSVINAMSTALAHEINQPLTAIATYSQSCLFILKNKSYSDNLAETLSLPLEKISSQAELAGEIISNMKQFIREEHVYVEKTDINQLIHDALSIFHYELLDLKLKITLNLEDNLPWVSVNKTHIIQVILNLTRNSIEAFQNSNEANPELTIETSTSEQYVQVTIRDNGPGVPKEYIDKILTSYFTTKKQGHGIGLHICRTLIENHGGKLTFLDDDRKGACFVLSLPFDASNEKN</sequence>
<keyword evidence="3" id="KW-0597">Phosphoprotein</keyword>
<keyword evidence="7" id="KW-0067">ATP-binding</keyword>
<evidence type="ECO:0000256" key="1">
    <source>
        <dbReference type="ARBA" id="ARBA00000085"/>
    </source>
</evidence>
<reference evidence="11" key="1">
    <citation type="submission" date="2021-03" db="EMBL/GenBank/DDBJ databases">
        <title>Legionella lytica PCM 2298.</title>
        <authorList>
            <person name="Koper P."/>
        </authorList>
    </citation>
    <scope>NUCLEOTIDE SEQUENCE</scope>
    <source>
        <strain evidence="11">PCM 2298</strain>
        <plasmid evidence="11">pLlyPCM2298_1</plasmid>
    </source>
</reference>
<organism evidence="11 12">
    <name type="scientific">Legionella lytica</name>
    <dbReference type="NCBI Taxonomy" id="96232"/>
    <lineage>
        <taxon>Bacteria</taxon>
        <taxon>Pseudomonadati</taxon>
        <taxon>Pseudomonadota</taxon>
        <taxon>Gammaproteobacteria</taxon>
        <taxon>Legionellales</taxon>
        <taxon>Legionellaceae</taxon>
        <taxon>Legionella</taxon>
    </lineage>
</organism>
<dbReference type="InterPro" id="IPR036890">
    <property type="entry name" value="HATPase_C_sf"/>
</dbReference>
<dbReference type="InterPro" id="IPR003661">
    <property type="entry name" value="HisK_dim/P_dom"/>
</dbReference>
<dbReference type="EMBL" id="CP071528">
    <property type="protein sequence ID" value="USQ15348.1"/>
    <property type="molecule type" value="Genomic_DNA"/>
</dbReference>
<evidence type="ECO:0000259" key="9">
    <source>
        <dbReference type="PROSITE" id="PS50109"/>
    </source>
</evidence>
<dbReference type="InterPro" id="IPR003594">
    <property type="entry name" value="HATPase_dom"/>
</dbReference>
<evidence type="ECO:0000256" key="7">
    <source>
        <dbReference type="ARBA" id="ARBA00022840"/>
    </source>
</evidence>
<dbReference type="EC" id="2.7.13.3" evidence="2"/>
<geneLocation type="plasmid" evidence="11 12">
    <name>pLlyPCM2298_1</name>
</geneLocation>
<name>A0ABY4YCG6_9GAMM</name>
<keyword evidence="5" id="KW-0547">Nucleotide-binding</keyword>
<dbReference type="SMART" id="SM00091">
    <property type="entry name" value="PAS"/>
    <property type="match status" value="2"/>
</dbReference>
<dbReference type="CDD" id="cd00082">
    <property type="entry name" value="HisKA"/>
    <property type="match status" value="1"/>
</dbReference>
<evidence type="ECO:0000313" key="11">
    <source>
        <dbReference type="EMBL" id="USQ15348.1"/>
    </source>
</evidence>
<keyword evidence="12" id="KW-1185">Reference proteome</keyword>
<keyword evidence="6" id="KW-0418">Kinase</keyword>
<dbReference type="PROSITE" id="PS50112">
    <property type="entry name" value="PAS"/>
    <property type="match status" value="1"/>
</dbReference>
<feature type="domain" description="Histidine kinase" evidence="9">
    <location>
        <begin position="287"/>
        <end position="505"/>
    </location>
</feature>
<gene>
    <name evidence="11" type="ORF">J2N86_15415</name>
</gene>
<dbReference type="CDD" id="cd00130">
    <property type="entry name" value="PAS"/>
    <property type="match status" value="1"/>
</dbReference>
<keyword evidence="4" id="KW-0808">Transferase</keyword>
<dbReference type="Gene3D" id="1.10.287.130">
    <property type="match status" value="1"/>
</dbReference>
<dbReference type="PANTHER" id="PTHR43065">
    <property type="entry name" value="SENSOR HISTIDINE KINASE"/>
    <property type="match status" value="1"/>
</dbReference>
<evidence type="ECO:0000259" key="10">
    <source>
        <dbReference type="PROSITE" id="PS50112"/>
    </source>
</evidence>
<dbReference type="InterPro" id="IPR036097">
    <property type="entry name" value="HisK_dim/P_sf"/>
</dbReference>
<dbReference type="PANTHER" id="PTHR43065:SF10">
    <property type="entry name" value="PEROXIDE STRESS-ACTIVATED HISTIDINE KINASE MAK3"/>
    <property type="match status" value="1"/>
</dbReference>
<dbReference type="PROSITE" id="PS50109">
    <property type="entry name" value="HIS_KIN"/>
    <property type="match status" value="1"/>
</dbReference>
<evidence type="ECO:0000256" key="3">
    <source>
        <dbReference type="ARBA" id="ARBA00022553"/>
    </source>
</evidence>
<dbReference type="InterPro" id="IPR000014">
    <property type="entry name" value="PAS"/>
</dbReference>
<evidence type="ECO:0000313" key="12">
    <source>
        <dbReference type="Proteomes" id="UP001057474"/>
    </source>
</evidence>
<dbReference type="SUPFAM" id="SSF55785">
    <property type="entry name" value="PYP-like sensor domain (PAS domain)"/>
    <property type="match status" value="1"/>
</dbReference>
<feature type="domain" description="PAS" evidence="10">
    <location>
        <begin position="35"/>
        <end position="89"/>
    </location>
</feature>
<dbReference type="Gene3D" id="3.30.565.10">
    <property type="entry name" value="Histidine kinase-like ATPase, C-terminal domain"/>
    <property type="match status" value="1"/>
</dbReference>
<dbReference type="InterPro" id="IPR004358">
    <property type="entry name" value="Sig_transdc_His_kin-like_C"/>
</dbReference>
<keyword evidence="8" id="KW-0902">Two-component regulatory system</keyword>
<evidence type="ECO:0000256" key="6">
    <source>
        <dbReference type="ARBA" id="ARBA00022777"/>
    </source>
</evidence>
<dbReference type="InterPro" id="IPR005467">
    <property type="entry name" value="His_kinase_dom"/>
</dbReference>
<dbReference type="RefSeq" id="WP_252582587.1">
    <property type="nucleotide sequence ID" value="NZ_CP071528.1"/>
</dbReference>
<dbReference type="Gene3D" id="3.30.450.20">
    <property type="entry name" value="PAS domain"/>
    <property type="match status" value="2"/>
</dbReference>
<dbReference type="SUPFAM" id="SSF47384">
    <property type="entry name" value="Homodimeric domain of signal transducing histidine kinase"/>
    <property type="match status" value="1"/>
</dbReference>
<dbReference type="Pfam" id="PF00512">
    <property type="entry name" value="HisKA"/>
    <property type="match status" value="1"/>
</dbReference>
<dbReference type="SUPFAM" id="SSF55874">
    <property type="entry name" value="ATPase domain of HSP90 chaperone/DNA topoisomerase II/histidine kinase"/>
    <property type="match status" value="1"/>
</dbReference>
<proteinExistence type="predicted"/>
<dbReference type="Proteomes" id="UP001057474">
    <property type="component" value="Plasmid pLlyPCM2298_1"/>
</dbReference>